<protein>
    <submittedName>
        <fullName evidence="11">Counting factor associated protein</fullName>
    </submittedName>
</protein>
<proteinExistence type="inferred from homology"/>
<keyword evidence="3" id="KW-0645">Protease</keyword>
<comment type="subcellular location">
    <subcellularLocation>
        <location evidence="1">Lysosome</location>
    </subcellularLocation>
</comment>
<dbReference type="SMART" id="SM00645">
    <property type="entry name" value="Pept_C1"/>
    <property type="match status" value="1"/>
</dbReference>
<keyword evidence="5" id="KW-0788">Thiol protease</keyword>
<sequence length="545" mass="61635">MSYYIFILLLLFINGYQSIPSLSNPPPQYVLQGTFNIPYFNTSIPLLMVYDSVNNRQYYDYYNGIDININLWNSNVSYSIGPQVYHIGCETNYGPGQLEPILPENPEDWVYNSTSTVNNVDVIIYSYSELEYGKENYYQIAVDASSGDIVQYLINGENTIVIRSHPDIYVLDVTYFSTDITDYNYVWQVPSFLTCEASEDSWSGEPAQEKPKQKSHHLIGRHHSNEKKYLNHFSIFKDTHQKEYSSHQEHNERYQNFKNRLHFIMRHNHFQESSYKLGMNHFGDRTDEELRQMQPDMSGMMGEADDYIYAGVHVPKVPLSDLPASVDWRDKGCVAPVKDQGICGSCWAFGSSAALEAQNCIANGELIEISEQQLVDCSFQQGSQGCNGGSAYGVYQYVQENGGISTESGYPYTAAQQYCKLNHVSSGIQVSGYNRIQNGSESDLQDAVATIGPVAVAIDTGLYVNPAFYFYQSGIWENPSCSTWNVDHEVVVIGYGTMETEDYWLIKNSWSTHWGMNGYGLMARNKGDSCGIASDAVYPIPVFQN</sequence>
<evidence type="ECO:0000259" key="9">
    <source>
        <dbReference type="SMART" id="SM00645"/>
    </source>
</evidence>
<dbReference type="InterPro" id="IPR025661">
    <property type="entry name" value="Pept_asp_AS"/>
</dbReference>
<dbReference type="Proteomes" id="UP000076078">
    <property type="component" value="Unassembled WGS sequence"/>
</dbReference>
<evidence type="ECO:0000256" key="3">
    <source>
        <dbReference type="ARBA" id="ARBA00022670"/>
    </source>
</evidence>
<dbReference type="Pfam" id="PF00112">
    <property type="entry name" value="Peptidase_C1"/>
    <property type="match status" value="1"/>
</dbReference>
<dbReference type="AlphaFoldDB" id="A0A152A0F9"/>
<evidence type="ECO:0000313" key="11">
    <source>
        <dbReference type="EMBL" id="KYQ99683.1"/>
    </source>
</evidence>
<gene>
    <name evidence="11" type="ORF">DLAC_03621</name>
</gene>
<evidence type="ECO:0000256" key="7">
    <source>
        <dbReference type="ARBA" id="ARBA00023228"/>
    </source>
</evidence>
<evidence type="ECO:0000256" key="4">
    <source>
        <dbReference type="ARBA" id="ARBA00022801"/>
    </source>
</evidence>
<dbReference type="InParanoid" id="A0A152A0F9"/>
<dbReference type="InterPro" id="IPR013201">
    <property type="entry name" value="Prot_inhib_I29"/>
</dbReference>
<dbReference type="SUPFAM" id="SSF54001">
    <property type="entry name" value="Cysteine proteinases"/>
    <property type="match status" value="1"/>
</dbReference>
<dbReference type="InterPro" id="IPR039417">
    <property type="entry name" value="Peptidase_C1A_papain-like"/>
</dbReference>
<dbReference type="EMBL" id="LODT01000020">
    <property type="protein sequence ID" value="KYQ99683.1"/>
    <property type="molecule type" value="Genomic_DNA"/>
</dbReference>
<keyword evidence="6" id="KW-1015">Disulfide bond</keyword>
<keyword evidence="8" id="KW-0732">Signal</keyword>
<dbReference type="PANTHER" id="PTHR12411">
    <property type="entry name" value="CYSTEINE PROTEASE FAMILY C1-RELATED"/>
    <property type="match status" value="1"/>
</dbReference>
<dbReference type="STRING" id="361077.A0A152A0F9"/>
<dbReference type="PROSITE" id="PS00139">
    <property type="entry name" value="THIOL_PROTEASE_CYS"/>
    <property type="match status" value="1"/>
</dbReference>
<evidence type="ECO:0000256" key="5">
    <source>
        <dbReference type="ARBA" id="ARBA00022807"/>
    </source>
</evidence>
<evidence type="ECO:0000256" key="6">
    <source>
        <dbReference type="ARBA" id="ARBA00023157"/>
    </source>
</evidence>
<feature type="chain" id="PRO_5018749425" evidence="8">
    <location>
        <begin position="19"/>
        <end position="545"/>
    </location>
</feature>
<evidence type="ECO:0000259" key="10">
    <source>
        <dbReference type="SMART" id="SM00848"/>
    </source>
</evidence>
<dbReference type="InterPro" id="IPR000668">
    <property type="entry name" value="Peptidase_C1A_C"/>
</dbReference>
<comment type="similarity">
    <text evidence="2">Belongs to the peptidase C1 family.</text>
</comment>
<dbReference type="CDD" id="cd02248">
    <property type="entry name" value="Peptidase_C1A"/>
    <property type="match status" value="1"/>
</dbReference>
<evidence type="ECO:0000313" key="12">
    <source>
        <dbReference type="Proteomes" id="UP000076078"/>
    </source>
</evidence>
<feature type="signal peptide" evidence="8">
    <location>
        <begin position="1"/>
        <end position="18"/>
    </location>
</feature>
<dbReference type="InterPro" id="IPR013128">
    <property type="entry name" value="Peptidase_C1A"/>
</dbReference>
<keyword evidence="12" id="KW-1185">Reference proteome</keyword>
<dbReference type="GO" id="GO:0008234">
    <property type="term" value="F:cysteine-type peptidase activity"/>
    <property type="evidence" value="ECO:0007669"/>
    <property type="project" value="UniProtKB-KW"/>
</dbReference>
<evidence type="ECO:0000256" key="8">
    <source>
        <dbReference type="SAM" id="SignalP"/>
    </source>
</evidence>
<dbReference type="PROSITE" id="PS00640">
    <property type="entry name" value="THIOL_PROTEASE_ASN"/>
    <property type="match status" value="1"/>
</dbReference>
<dbReference type="PROSITE" id="PS00639">
    <property type="entry name" value="THIOL_PROTEASE_HIS"/>
    <property type="match status" value="1"/>
</dbReference>
<dbReference type="OrthoDB" id="190265at2759"/>
<dbReference type="InterPro" id="IPR038765">
    <property type="entry name" value="Papain-like_cys_pep_sf"/>
</dbReference>
<feature type="domain" description="Cathepsin propeptide inhibitor" evidence="10">
    <location>
        <begin position="233"/>
        <end position="290"/>
    </location>
</feature>
<dbReference type="GO" id="GO:0005764">
    <property type="term" value="C:lysosome"/>
    <property type="evidence" value="ECO:0007669"/>
    <property type="project" value="UniProtKB-SubCell"/>
</dbReference>
<feature type="domain" description="Peptidase C1A papain C-terminal" evidence="9">
    <location>
        <begin position="322"/>
        <end position="540"/>
    </location>
</feature>
<dbReference type="InterPro" id="IPR025660">
    <property type="entry name" value="Pept_his_AS"/>
</dbReference>
<accession>A0A152A0F9</accession>
<evidence type="ECO:0000256" key="2">
    <source>
        <dbReference type="ARBA" id="ARBA00008455"/>
    </source>
</evidence>
<dbReference type="Gene3D" id="3.90.70.10">
    <property type="entry name" value="Cysteine proteinases"/>
    <property type="match status" value="1"/>
</dbReference>
<dbReference type="InterPro" id="IPR000169">
    <property type="entry name" value="Pept_cys_AS"/>
</dbReference>
<evidence type="ECO:0000256" key="1">
    <source>
        <dbReference type="ARBA" id="ARBA00004371"/>
    </source>
</evidence>
<organism evidence="11 12">
    <name type="scientific">Tieghemostelium lacteum</name>
    <name type="common">Slime mold</name>
    <name type="synonym">Dictyostelium lacteum</name>
    <dbReference type="NCBI Taxonomy" id="361077"/>
    <lineage>
        <taxon>Eukaryota</taxon>
        <taxon>Amoebozoa</taxon>
        <taxon>Evosea</taxon>
        <taxon>Eumycetozoa</taxon>
        <taxon>Dictyostelia</taxon>
        <taxon>Dictyosteliales</taxon>
        <taxon>Raperosteliaceae</taxon>
        <taxon>Tieghemostelium</taxon>
    </lineage>
</organism>
<name>A0A152A0F9_TIELA</name>
<dbReference type="OMA" id="WYYSEEN"/>
<dbReference type="PRINTS" id="PR00705">
    <property type="entry name" value="PAPAIN"/>
</dbReference>
<comment type="caution">
    <text evidence="11">The sequence shown here is derived from an EMBL/GenBank/DDBJ whole genome shotgun (WGS) entry which is preliminary data.</text>
</comment>
<dbReference type="Pfam" id="PF08246">
    <property type="entry name" value="Inhibitor_I29"/>
    <property type="match status" value="1"/>
</dbReference>
<dbReference type="GO" id="GO:0006508">
    <property type="term" value="P:proteolysis"/>
    <property type="evidence" value="ECO:0007669"/>
    <property type="project" value="UniProtKB-KW"/>
</dbReference>
<dbReference type="FunFam" id="3.90.70.10:FF:000006">
    <property type="entry name" value="Cathepsin S"/>
    <property type="match status" value="1"/>
</dbReference>
<keyword evidence="7" id="KW-0458">Lysosome</keyword>
<reference evidence="11 12" key="1">
    <citation type="submission" date="2015-12" db="EMBL/GenBank/DDBJ databases">
        <title>Dictyostelia acquired genes for synthesis and detection of signals that induce cell-type specialization by lateral gene transfer from prokaryotes.</title>
        <authorList>
            <person name="Gloeckner G."/>
            <person name="Schaap P."/>
        </authorList>
    </citation>
    <scope>NUCLEOTIDE SEQUENCE [LARGE SCALE GENOMIC DNA]</scope>
    <source>
        <strain evidence="11 12">TK</strain>
    </source>
</reference>
<dbReference type="SMART" id="SM00848">
    <property type="entry name" value="Inhibitor_I29"/>
    <property type="match status" value="1"/>
</dbReference>
<keyword evidence="4" id="KW-0378">Hydrolase</keyword>